<dbReference type="VEuPathDB" id="FungiDB:I7I50_08142"/>
<proteinExistence type="predicted"/>
<protein>
    <submittedName>
        <fullName evidence="1">Uncharacterized protein</fullName>
    </submittedName>
</protein>
<reference evidence="1" key="1">
    <citation type="submission" date="2009-02" db="EMBL/GenBank/DDBJ databases">
        <title>The Genome Sequence of Ajellomyces capsulatus strain G186AR.</title>
        <authorList>
            <consortium name="The Broad Institute Genome Sequencing Platform"/>
            <person name="Champion M."/>
            <person name="Cuomo C."/>
            <person name="Ma L.-J."/>
            <person name="Henn M.R."/>
            <person name="Sil A."/>
            <person name="Goldman B."/>
            <person name="Young S.K."/>
            <person name="Kodira C.D."/>
            <person name="Zeng Q."/>
            <person name="Koehrsen M."/>
            <person name="Alvarado L."/>
            <person name="Berlin A."/>
            <person name="Borenstein D."/>
            <person name="Chen Z."/>
            <person name="Engels R."/>
            <person name="Freedman E."/>
            <person name="Gellesch M."/>
            <person name="Goldberg J."/>
            <person name="Griggs A."/>
            <person name="Gujja S."/>
            <person name="Heiman D."/>
            <person name="Hepburn T."/>
            <person name="Howarth C."/>
            <person name="Jen D."/>
            <person name="Larson L."/>
            <person name="Lewis B."/>
            <person name="Mehta T."/>
            <person name="Park D."/>
            <person name="Pearson M."/>
            <person name="Roberts A."/>
            <person name="Saif S."/>
            <person name="Shea T."/>
            <person name="Shenoy N."/>
            <person name="Sisk P."/>
            <person name="Stolte C."/>
            <person name="Sykes S."/>
            <person name="Walk T."/>
            <person name="White J."/>
            <person name="Yandava C."/>
            <person name="Klein B."/>
            <person name="McEwen J.G."/>
            <person name="Puccia R."/>
            <person name="Goldman G.H."/>
            <person name="Felipe M.S."/>
            <person name="Nino-Vega G."/>
            <person name="San-Blas G."/>
            <person name="Taylor J."/>
            <person name="Mendoza L."/>
            <person name="Galagan J."/>
            <person name="Nusbaum C."/>
            <person name="Birren B."/>
        </authorList>
    </citation>
    <scope>NUCLEOTIDE SEQUENCE</scope>
    <source>
        <strain evidence="1">G186AR</strain>
    </source>
</reference>
<dbReference type="EMBL" id="GG663374">
    <property type="protein sequence ID" value="EEH04397.1"/>
    <property type="molecule type" value="Genomic_DNA"/>
</dbReference>
<evidence type="ECO:0000313" key="2">
    <source>
        <dbReference type="Proteomes" id="UP000001631"/>
    </source>
</evidence>
<organism evidence="1 2">
    <name type="scientific">Ajellomyces capsulatus (strain G186AR / H82 / ATCC MYA-2454 / RMSCC 2432)</name>
    <name type="common">Darling's disease fungus</name>
    <name type="synonym">Histoplasma capsulatum</name>
    <dbReference type="NCBI Taxonomy" id="447093"/>
    <lineage>
        <taxon>Eukaryota</taxon>
        <taxon>Fungi</taxon>
        <taxon>Dikarya</taxon>
        <taxon>Ascomycota</taxon>
        <taxon>Pezizomycotina</taxon>
        <taxon>Eurotiomycetes</taxon>
        <taxon>Eurotiomycetidae</taxon>
        <taxon>Onygenales</taxon>
        <taxon>Ajellomycetaceae</taxon>
        <taxon>Histoplasma</taxon>
    </lineage>
</organism>
<sequence length="257" mass="28532">MDKPLNKYDGMNAFTRLSYNAVTKALDIRTMPTRTYDCHQAWLYKEIDNMKATQFITAAGFGKLDLMLGTTIQRSQGRYAGSVKEPDMGIVPEGKYFPTVAIKSAWSQRLTRLNHDIVVAHYAVAGGRMAMVLSYHNMRLWLVGSAGKVELVILLKWTKAEGNFVKGKIETWGMDSEGSEVLLQREEIFPEPQTGSSDQVIRVTRKQLFGSTLPAGRNPDYVFGLSVSNLRSKVAIATQHDGYRPASSTSTTNGIEG</sequence>
<accession>C0NWU2</accession>
<dbReference type="HOGENOM" id="CLU_062454_0_0_1"/>
<dbReference type="AlphaFoldDB" id="C0NWU2"/>
<dbReference type="Proteomes" id="UP000001631">
    <property type="component" value="Unassembled WGS sequence"/>
</dbReference>
<dbReference type="GeneID" id="69040638"/>
<dbReference type="RefSeq" id="XP_045284878.1">
    <property type="nucleotide sequence ID" value="XM_045434671.1"/>
</dbReference>
<gene>
    <name evidence="1" type="ORF">HCBG_07622</name>
</gene>
<dbReference type="InParanoid" id="C0NWU2"/>
<name>C0NWU2_AJECG</name>
<evidence type="ECO:0000313" key="1">
    <source>
        <dbReference type="EMBL" id="EEH04397.1"/>
    </source>
</evidence>
<keyword evidence="2" id="KW-1185">Reference proteome</keyword>